<accession>A0A9P5AJH9</accession>
<keyword evidence="2" id="KW-1185">Reference proteome</keyword>
<organism evidence="1 2">
    <name type="scientific">Fusarium beomiforme</name>
    <dbReference type="NCBI Taxonomy" id="44412"/>
    <lineage>
        <taxon>Eukaryota</taxon>
        <taxon>Fungi</taxon>
        <taxon>Dikarya</taxon>
        <taxon>Ascomycota</taxon>
        <taxon>Pezizomycotina</taxon>
        <taxon>Sordariomycetes</taxon>
        <taxon>Hypocreomycetidae</taxon>
        <taxon>Hypocreales</taxon>
        <taxon>Nectriaceae</taxon>
        <taxon>Fusarium</taxon>
        <taxon>Fusarium burgessii species complex</taxon>
    </lineage>
</organism>
<evidence type="ECO:0000313" key="2">
    <source>
        <dbReference type="Proteomes" id="UP000730481"/>
    </source>
</evidence>
<proteinExistence type="predicted"/>
<comment type="caution">
    <text evidence="1">The sequence shown here is derived from an EMBL/GenBank/DDBJ whole genome shotgun (WGS) entry which is preliminary data.</text>
</comment>
<gene>
    <name evidence="1" type="ORF">FBEOM_6241</name>
</gene>
<evidence type="ECO:0000313" key="1">
    <source>
        <dbReference type="EMBL" id="KAF4339872.1"/>
    </source>
</evidence>
<dbReference type="Proteomes" id="UP000730481">
    <property type="component" value="Unassembled WGS sequence"/>
</dbReference>
<reference evidence="1" key="1">
    <citation type="journal article" date="2017" name="Mycologia">
        <title>Fusarium algeriense, sp. nov., a novel toxigenic crown rot pathogen of durum wheat from Algeria is nested in the Fusarium burgessii species complex.</title>
        <authorList>
            <person name="Laraba I."/>
            <person name="Keddad A."/>
            <person name="Boureghda H."/>
            <person name="Abdallah N."/>
            <person name="Vaughan M.M."/>
            <person name="Proctor R.H."/>
            <person name="Busman M."/>
            <person name="O'Donnell K."/>
        </authorList>
    </citation>
    <scope>NUCLEOTIDE SEQUENCE</scope>
    <source>
        <strain evidence="1">NRRL 25174</strain>
    </source>
</reference>
<name>A0A9P5AJH9_9HYPO</name>
<dbReference type="AlphaFoldDB" id="A0A9P5AJH9"/>
<dbReference type="EMBL" id="PVQB02000257">
    <property type="protein sequence ID" value="KAF4339872.1"/>
    <property type="molecule type" value="Genomic_DNA"/>
</dbReference>
<reference evidence="1" key="2">
    <citation type="submission" date="2020-02" db="EMBL/GenBank/DDBJ databases">
        <title>Identification and distribution of gene clusters putatively required for synthesis of sphingolipid metabolism inhibitors in phylogenetically diverse species of the filamentous fungus Fusarium.</title>
        <authorList>
            <person name="Kim H.-S."/>
            <person name="Busman M."/>
            <person name="Brown D.W."/>
            <person name="Divon H."/>
            <person name="Uhlig S."/>
            <person name="Proctor R.H."/>
        </authorList>
    </citation>
    <scope>NUCLEOTIDE SEQUENCE</scope>
    <source>
        <strain evidence="1">NRRL 25174</strain>
    </source>
</reference>
<dbReference type="OrthoDB" id="4826573at2759"/>
<sequence length="118" mass="13175">MTTPNRAAVVQPQYDEQQLLTLVQHLEVTSKTMAKQPPSDQKNTIVTDIGDYLIQAAQAWAQLTDALVESRQVQQAVVDAHEQAMVNNHLSDLSTVVSMDMDLTKLSYVHETGRLSQR</sequence>
<protein>
    <submittedName>
        <fullName evidence="1">Uncharacterized protein</fullName>
    </submittedName>
</protein>